<dbReference type="AlphaFoldDB" id="A0A0A9WW99"/>
<proteinExistence type="predicted"/>
<dbReference type="EMBL" id="GBHO01030857">
    <property type="protein sequence ID" value="JAG12747.1"/>
    <property type="molecule type" value="Transcribed_RNA"/>
</dbReference>
<feature type="non-terminal residue" evidence="1">
    <location>
        <position position="1"/>
    </location>
</feature>
<name>A0A0A9WW99_LYGHE</name>
<protein>
    <submittedName>
        <fullName evidence="1">Retrovirus-related Pol polyprotein from transposon 17.6</fullName>
    </submittedName>
</protein>
<accession>A0A0A9WW99</accession>
<reference evidence="1" key="1">
    <citation type="journal article" date="2014" name="PLoS ONE">
        <title>Transcriptome-Based Identification of ABC Transporters in the Western Tarnished Plant Bug Lygus hesperus.</title>
        <authorList>
            <person name="Hull J.J."/>
            <person name="Chaney K."/>
            <person name="Geib S.M."/>
            <person name="Fabrick J.A."/>
            <person name="Brent C.S."/>
            <person name="Walsh D."/>
            <person name="Lavine L.C."/>
        </authorList>
    </citation>
    <scope>NUCLEOTIDE SEQUENCE</scope>
</reference>
<sequence>DNKALTSFHKMKCSNARITRWMLFLQGLDFKILHIPGKDNIAADYLSRNHPQAQHSPHYFKICAIDRPNFLEINDIASHQQRDEQLGPIYEGITSGRIDCENYRIIDGKLLFLHKRKWKIAVP</sequence>
<gene>
    <name evidence="1" type="primary">pol_22</name>
    <name evidence="1" type="ORF">CM83_10739</name>
</gene>
<organism evidence="1">
    <name type="scientific">Lygus hesperus</name>
    <name type="common">Western plant bug</name>
    <dbReference type="NCBI Taxonomy" id="30085"/>
    <lineage>
        <taxon>Eukaryota</taxon>
        <taxon>Metazoa</taxon>
        <taxon>Ecdysozoa</taxon>
        <taxon>Arthropoda</taxon>
        <taxon>Hexapoda</taxon>
        <taxon>Insecta</taxon>
        <taxon>Pterygota</taxon>
        <taxon>Neoptera</taxon>
        <taxon>Paraneoptera</taxon>
        <taxon>Hemiptera</taxon>
        <taxon>Heteroptera</taxon>
        <taxon>Panheteroptera</taxon>
        <taxon>Cimicomorpha</taxon>
        <taxon>Miridae</taxon>
        <taxon>Mirini</taxon>
        <taxon>Lygus</taxon>
    </lineage>
</organism>
<evidence type="ECO:0000313" key="1">
    <source>
        <dbReference type="EMBL" id="JAG12747.1"/>
    </source>
</evidence>
<reference evidence="1" key="2">
    <citation type="submission" date="2014-07" db="EMBL/GenBank/DDBJ databases">
        <authorList>
            <person name="Hull J."/>
        </authorList>
    </citation>
    <scope>NUCLEOTIDE SEQUENCE</scope>
</reference>
<feature type="non-terminal residue" evidence="1">
    <location>
        <position position="123"/>
    </location>
</feature>